<evidence type="ECO:0000259" key="7">
    <source>
        <dbReference type="PROSITE" id="PS50035"/>
    </source>
</evidence>
<feature type="region of interest" description="Disordered" evidence="6">
    <location>
        <begin position="37"/>
        <end position="67"/>
    </location>
</feature>
<dbReference type="Pfam" id="PF13091">
    <property type="entry name" value="PLDc_2"/>
    <property type="match status" value="1"/>
</dbReference>
<dbReference type="InterPro" id="IPR015679">
    <property type="entry name" value="PLipase_D_fam"/>
</dbReference>
<dbReference type="PROSITE" id="PS50035">
    <property type="entry name" value="PLD"/>
    <property type="match status" value="1"/>
</dbReference>
<protein>
    <recommendedName>
        <fullName evidence="1">phospholipase D</fullName>
        <ecNumber evidence="1">3.1.4.4</ecNumber>
    </recommendedName>
</protein>
<keyword evidence="5" id="KW-0443">Lipid metabolism</keyword>
<proteinExistence type="predicted"/>
<sequence>MVAIDQTVAFVGGIDLAFGRWDDSQYRLSDLGLTEESNHVKTSQKGNGVTEGPKSDNPTKQDPAHLDGNTKLWLGKDYSNFIYKDWTNLDKPFEDNIDRTKIPRIPWRDLSAAVHGCVAKGLLDLIISCTEGTTVKNGIGKAVVDRILRAHREQKKFRVFVVIPLLPGFEGDISSGGGNAIQAILHYTYSTMCRGQNSILSKLSEVEDRWTEYISFCGLRKHSQLCESLVTELIYVHSKTLIADDRCYLIGSANINDRSMLGDRDSELAVFVEDEERVPSVMGGQEYEAGPLTLALRKECFSVLVGASSDPSINIDDPISDDFFFLVWNETAKMNTTIYDKVFRCLPCNSVHSMLHLKDYSCQERLCNTDPEQAVEELKGIRGLLVHFPLKFLCEENLQPPKNTKEGLAPSELWT</sequence>
<gene>
    <name evidence="8" type="primary">PLD2</name>
</gene>
<dbReference type="PANTHER" id="PTHR18896:SF121">
    <property type="entry name" value="PHOSPHOLIPASE D2"/>
    <property type="match status" value="1"/>
</dbReference>
<evidence type="ECO:0000313" key="8">
    <source>
        <dbReference type="EMBL" id="SBQ35101.1"/>
    </source>
</evidence>
<evidence type="ECO:0000256" key="1">
    <source>
        <dbReference type="ARBA" id="ARBA00012027"/>
    </source>
</evidence>
<name>A0A1A8DP92_NOTKA</name>
<dbReference type="EMBL" id="HAEA01006621">
    <property type="protein sequence ID" value="SBQ35101.1"/>
    <property type="molecule type" value="Transcribed_RNA"/>
</dbReference>
<reference evidence="8" key="1">
    <citation type="submission" date="2016-05" db="EMBL/GenBank/DDBJ databases">
        <authorList>
            <person name="Lavstsen T."/>
            <person name="Jespersen J.S."/>
        </authorList>
    </citation>
    <scope>NUCLEOTIDE SEQUENCE</scope>
    <source>
        <tissue evidence="8">Brain</tissue>
    </source>
</reference>
<dbReference type="Gene3D" id="3.30.870.10">
    <property type="entry name" value="Endonuclease Chain A"/>
    <property type="match status" value="1"/>
</dbReference>
<evidence type="ECO:0000256" key="5">
    <source>
        <dbReference type="ARBA" id="ARBA00023098"/>
    </source>
</evidence>
<dbReference type="GO" id="GO:0060627">
    <property type="term" value="P:regulation of vesicle-mediated transport"/>
    <property type="evidence" value="ECO:0007669"/>
    <property type="project" value="TreeGrafter"/>
</dbReference>
<evidence type="ECO:0000256" key="6">
    <source>
        <dbReference type="SAM" id="MobiDB-lite"/>
    </source>
</evidence>
<keyword evidence="3" id="KW-0378">Hydrolase</keyword>
<dbReference type="GO" id="GO:0004630">
    <property type="term" value="F:phospholipase D activity"/>
    <property type="evidence" value="ECO:0007669"/>
    <property type="project" value="UniProtKB-EC"/>
</dbReference>
<accession>A0A1A8DP92</accession>
<dbReference type="InterPro" id="IPR025202">
    <property type="entry name" value="PLD-like_dom"/>
</dbReference>
<dbReference type="PANTHER" id="PTHR18896">
    <property type="entry name" value="PHOSPHOLIPASE D"/>
    <property type="match status" value="1"/>
</dbReference>
<evidence type="ECO:0000256" key="2">
    <source>
        <dbReference type="ARBA" id="ARBA00022737"/>
    </source>
</evidence>
<dbReference type="AlphaFoldDB" id="A0A1A8DP92"/>
<evidence type="ECO:0000256" key="4">
    <source>
        <dbReference type="ARBA" id="ARBA00022963"/>
    </source>
</evidence>
<dbReference type="SUPFAM" id="SSF56024">
    <property type="entry name" value="Phospholipase D/nuclease"/>
    <property type="match status" value="1"/>
</dbReference>
<keyword evidence="2" id="KW-0677">Repeat</keyword>
<dbReference type="GO" id="GO:0009395">
    <property type="term" value="P:phospholipid catabolic process"/>
    <property type="evidence" value="ECO:0007669"/>
    <property type="project" value="TreeGrafter"/>
</dbReference>
<evidence type="ECO:0000256" key="3">
    <source>
        <dbReference type="ARBA" id="ARBA00022801"/>
    </source>
</evidence>
<dbReference type="InterPro" id="IPR001736">
    <property type="entry name" value="PLipase_D/transphosphatidylase"/>
</dbReference>
<dbReference type="EC" id="3.1.4.4" evidence="1"/>
<keyword evidence="4" id="KW-0442">Lipid degradation</keyword>
<feature type="compositionally biased region" description="Basic and acidic residues" evidence="6">
    <location>
        <begin position="53"/>
        <end position="65"/>
    </location>
</feature>
<organism evidence="8">
    <name type="scientific">Nothobranchius kadleci</name>
    <name type="common">African annual killifish</name>
    <dbReference type="NCBI Taxonomy" id="1051664"/>
    <lineage>
        <taxon>Eukaryota</taxon>
        <taxon>Metazoa</taxon>
        <taxon>Chordata</taxon>
        <taxon>Craniata</taxon>
        <taxon>Vertebrata</taxon>
        <taxon>Euteleostomi</taxon>
        <taxon>Actinopterygii</taxon>
        <taxon>Neopterygii</taxon>
        <taxon>Teleostei</taxon>
        <taxon>Neoteleostei</taxon>
        <taxon>Acanthomorphata</taxon>
        <taxon>Ovalentaria</taxon>
        <taxon>Atherinomorphae</taxon>
        <taxon>Cyprinodontiformes</taxon>
        <taxon>Nothobranchiidae</taxon>
        <taxon>Nothobranchius</taxon>
    </lineage>
</organism>
<reference evidence="8" key="2">
    <citation type="submission" date="2016-06" db="EMBL/GenBank/DDBJ databases">
        <title>The genome of a short-lived fish provides insights into sex chromosome evolution and the genetic control of aging.</title>
        <authorList>
            <person name="Reichwald K."/>
            <person name="Felder M."/>
            <person name="Petzold A."/>
            <person name="Koch P."/>
            <person name="Groth M."/>
            <person name="Platzer M."/>
        </authorList>
    </citation>
    <scope>NUCLEOTIDE SEQUENCE</scope>
    <source>
        <tissue evidence="8">Brain</tissue>
    </source>
</reference>
<feature type="domain" description="PLD phosphodiesterase" evidence="7">
    <location>
        <begin position="232"/>
        <end position="259"/>
    </location>
</feature>
<dbReference type="SMART" id="SM00155">
    <property type="entry name" value="PLDc"/>
    <property type="match status" value="2"/>
</dbReference>